<dbReference type="SUPFAM" id="SSF55874">
    <property type="entry name" value="ATPase domain of HSP90 chaperone/DNA topoisomerase II/histidine kinase"/>
    <property type="match status" value="1"/>
</dbReference>
<evidence type="ECO:0008006" key="4">
    <source>
        <dbReference type="Google" id="ProtNLM"/>
    </source>
</evidence>
<evidence type="ECO:0000313" key="2">
    <source>
        <dbReference type="EMBL" id="AXH00605.1"/>
    </source>
</evidence>
<dbReference type="Gene3D" id="3.30.565.10">
    <property type="entry name" value="Histidine kinase-like ATPase, C-terminal domain"/>
    <property type="match status" value="1"/>
</dbReference>
<feature type="compositionally biased region" description="Low complexity" evidence="1">
    <location>
        <begin position="509"/>
        <end position="525"/>
    </location>
</feature>
<accession>A0A345ILN2</accession>
<keyword evidence="2" id="KW-0614">Plasmid</keyword>
<dbReference type="InterPro" id="IPR036890">
    <property type="entry name" value="HATPase_C_sf"/>
</dbReference>
<dbReference type="Proteomes" id="UP000253744">
    <property type="component" value="Plasmid pDrdI"/>
</dbReference>
<dbReference type="Pfam" id="PF13589">
    <property type="entry name" value="HATPase_c_3"/>
    <property type="match status" value="1"/>
</dbReference>
<reference evidence="2 3" key="1">
    <citation type="submission" date="2018-07" db="EMBL/GenBank/DDBJ databases">
        <title>Complete Genome and Methylome Analysis of Deinococcus wulumuqiensis NEB 479.</title>
        <authorList>
            <person name="Fomenkov A."/>
            <person name="Luyten Y."/>
            <person name="Vincze T."/>
            <person name="Anton B.P."/>
            <person name="Clark T."/>
            <person name="Roberts R.J."/>
            <person name="Morgan R.D."/>
        </authorList>
    </citation>
    <scope>NUCLEOTIDE SEQUENCE [LARGE SCALE GENOMIC DNA]</scope>
    <source>
        <strain evidence="2 3">NEB 479</strain>
        <plasmid evidence="3">Plasmid pdrdi</plasmid>
    </source>
</reference>
<evidence type="ECO:0000256" key="1">
    <source>
        <dbReference type="SAM" id="MobiDB-lite"/>
    </source>
</evidence>
<protein>
    <recommendedName>
        <fullName evidence="4">ATP-binding protein</fullName>
    </recommendedName>
</protein>
<name>A0A345ILN2_9DEIO</name>
<feature type="region of interest" description="Disordered" evidence="1">
    <location>
        <begin position="541"/>
        <end position="565"/>
    </location>
</feature>
<feature type="region of interest" description="Disordered" evidence="1">
    <location>
        <begin position="486"/>
        <end position="525"/>
    </location>
</feature>
<dbReference type="KEGG" id="dwu:DVJ83_15680"/>
<geneLocation type="plasmid" evidence="3">
    <name>pdrdi</name>
</geneLocation>
<gene>
    <name evidence="2" type="ORF">DVJ83_15680</name>
</gene>
<feature type="compositionally biased region" description="Low complexity" evidence="1">
    <location>
        <begin position="486"/>
        <end position="500"/>
    </location>
</feature>
<organism evidence="2 3">
    <name type="scientific">Deinococcus wulumuqiensis</name>
    <dbReference type="NCBI Taxonomy" id="980427"/>
    <lineage>
        <taxon>Bacteria</taxon>
        <taxon>Thermotogati</taxon>
        <taxon>Deinococcota</taxon>
        <taxon>Deinococci</taxon>
        <taxon>Deinococcales</taxon>
        <taxon>Deinococcaceae</taxon>
        <taxon>Deinococcus</taxon>
    </lineage>
</organism>
<proteinExistence type="predicted"/>
<evidence type="ECO:0000313" key="3">
    <source>
        <dbReference type="Proteomes" id="UP000253744"/>
    </source>
</evidence>
<dbReference type="AlphaFoldDB" id="A0A345ILN2"/>
<sequence>MHQATGQRCPDTARIHLRVQHQGSAPLHRTAVPGRQVNSMTLETSISVDITPHPRILTILKDIEFTMLQCFCELIDNSIDGFLDAMRSGEPIAAPVVNIGIGRDTISIHDNGPGMTLERLERAISAGWTSKDGTTSLGLYGMGFNIATAKLGGVTTIWTTRAGDPEWQGVTIDLAALAQGSSYKLPLKRRRKDDQSYSGTEIEIINIKQEWASKLTAGPIRTNITNPLSRIYKSMLREHAPHPIRFKLRVNGTNVQAWEHCVWPETKTAPVRQTGEIIRATESFDQVFGKKYRSRTTGEVFDSPEGLDPADAIEFEERVHGWIGIQRYLDTEDYGIDIIRNGRVIEKANKDLFYWIEEDGSSRQEYPIDDPRRRGRIVGEIHLDHGYVFYTKKGFERDHYSWHQLMLTVRDNEPLTKRENNTPNTSPLGKIFRAFRRSSPQRPQTYSDILVVKDNEKAKAGVEGYRKGEDPYRDMSWWDEQLAASDAADAPAVPDAPSVDIMGLGAGSTPPATTPNTVPPAAGSGAASTAAATAVSSPAAAVGAPAQPAPAAPSHSAPERKHLRQMDMRVNGPTSDRVYRAAVYQVNDPSSNVGLSGKPSANGVFEIEVNPAHEVFKSSSFQVIDAVLTEFAYHVTEEENARGSATPIGFGEMLSTLRAQYRVNNSLDPNRLTLDLAEHMGRVQAALTKTLTEEQQAELLMLLPEDSVTRIQLAQARDSESKPTSALINIHDLAIIFQESPEVVMASGCFKSKWKPSNIATKPELLRQYQEEVKRRIGGVLDSLSGFAPRQDAQSTPASLFYTRAALDMFKELLS</sequence>
<dbReference type="EMBL" id="CP031163">
    <property type="protein sequence ID" value="AXH00605.1"/>
    <property type="molecule type" value="Genomic_DNA"/>
</dbReference>